<keyword evidence="6 14" id="KW-0418">Kinase</keyword>
<dbReference type="Pfam" id="PF02518">
    <property type="entry name" value="HATPase_c"/>
    <property type="match status" value="1"/>
</dbReference>
<feature type="repeat" description="TPR" evidence="9">
    <location>
        <begin position="167"/>
        <end position="200"/>
    </location>
</feature>
<protein>
    <recommendedName>
        <fullName evidence="2">histidine kinase</fullName>
        <ecNumber evidence="2">2.7.13.3</ecNumber>
    </recommendedName>
</protein>
<dbReference type="PROSITE" id="PS50005">
    <property type="entry name" value="TPR"/>
    <property type="match status" value="1"/>
</dbReference>
<dbReference type="EC" id="2.7.13.3" evidence="2"/>
<evidence type="ECO:0000256" key="9">
    <source>
        <dbReference type="PROSITE-ProRule" id="PRU00339"/>
    </source>
</evidence>
<evidence type="ECO:0000256" key="2">
    <source>
        <dbReference type="ARBA" id="ARBA00012438"/>
    </source>
</evidence>
<evidence type="ECO:0000313" key="15">
    <source>
        <dbReference type="Proteomes" id="UP001255185"/>
    </source>
</evidence>
<feature type="transmembrane region" description="Helical" evidence="11">
    <location>
        <begin position="352"/>
        <end position="370"/>
    </location>
</feature>
<accession>A0ABU1TR93</accession>
<dbReference type="PANTHER" id="PTHR24421">
    <property type="entry name" value="NITRATE/NITRITE SENSOR PROTEIN NARX-RELATED"/>
    <property type="match status" value="1"/>
</dbReference>
<feature type="domain" description="Histidine kinase/HSP90-like ATPase" evidence="12">
    <location>
        <begin position="513"/>
        <end position="599"/>
    </location>
</feature>
<keyword evidence="5" id="KW-0547">Nucleotide-binding</keyword>
<comment type="caution">
    <text evidence="14">The sequence shown here is derived from an EMBL/GenBank/DDBJ whole genome shotgun (WGS) entry which is preliminary data.</text>
</comment>
<evidence type="ECO:0000259" key="12">
    <source>
        <dbReference type="Pfam" id="PF02518"/>
    </source>
</evidence>
<dbReference type="Gene3D" id="3.30.565.10">
    <property type="entry name" value="Histidine kinase-like ATPase, C-terminal domain"/>
    <property type="match status" value="1"/>
</dbReference>
<dbReference type="SMART" id="SM00028">
    <property type="entry name" value="TPR"/>
    <property type="match status" value="4"/>
</dbReference>
<dbReference type="Gene3D" id="1.25.40.10">
    <property type="entry name" value="Tetratricopeptide repeat domain"/>
    <property type="match status" value="2"/>
</dbReference>
<comment type="catalytic activity">
    <reaction evidence="1">
        <text>ATP + protein L-histidine = ADP + protein N-phospho-L-histidine.</text>
        <dbReference type="EC" id="2.7.13.3"/>
    </reaction>
</comment>
<dbReference type="InterPro" id="IPR050482">
    <property type="entry name" value="Sensor_HK_TwoCompSys"/>
</dbReference>
<dbReference type="RefSeq" id="WP_310026701.1">
    <property type="nucleotide sequence ID" value="NZ_JAVDVI010000008.1"/>
</dbReference>
<keyword evidence="8" id="KW-0902">Two-component regulatory system</keyword>
<dbReference type="GO" id="GO:0016301">
    <property type="term" value="F:kinase activity"/>
    <property type="evidence" value="ECO:0007669"/>
    <property type="project" value="UniProtKB-KW"/>
</dbReference>
<keyword evidence="9" id="KW-0802">TPR repeat</keyword>
<dbReference type="PANTHER" id="PTHR24421:SF10">
    <property type="entry name" value="NITRATE_NITRITE SENSOR PROTEIN NARQ"/>
    <property type="match status" value="1"/>
</dbReference>
<keyword evidence="11" id="KW-0472">Membrane</keyword>
<dbReference type="SUPFAM" id="SSF48452">
    <property type="entry name" value="TPR-like"/>
    <property type="match status" value="2"/>
</dbReference>
<dbReference type="Pfam" id="PF07730">
    <property type="entry name" value="HisKA_3"/>
    <property type="match status" value="1"/>
</dbReference>
<feature type="domain" description="Signal transduction histidine kinase subgroup 3 dimerisation and phosphoacceptor" evidence="13">
    <location>
        <begin position="410"/>
        <end position="465"/>
    </location>
</feature>
<dbReference type="EMBL" id="JAVDVI010000008">
    <property type="protein sequence ID" value="MDR6968212.1"/>
    <property type="molecule type" value="Genomic_DNA"/>
</dbReference>
<evidence type="ECO:0000256" key="10">
    <source>
        <dbReference type="SAM" id="Coils"/>
    </source>
</evidence>
<keyword evidence="11" id="KW-0812">Transmembrane</keyword>
<evidence type="ECO:0000256" key="7">
    <source>
        <dbReference type="ARBA" id="ARBA00022840"/>
    </source>
</evidence>
<dbReference type="Pfam" id="PF13424">
    <property type="entry name" value="TPR_12"/>
    <property type="match status" value="1"/>
</dbReference>
<evidence type="ECO:0000256" key="1">
    <source>
        <dbReference type="ARBA" id="ARBA00000085"/>
    </source>
</evidence>
<dbReference type="PROSITE" id="PS50293">
    <property type="entry name" value="TPR_REGION"/>
    <property type="match status" value="1"/>
</dbReference>
<dbReference type="InterPro" id="IPR011990">
    <property type="entry name" value="TPR-like_helical_dom_sf"/>
</dbReference>
<keyword evidence="4" id="KW-0808">Transferase</keyword>
<dbReference type="InterPro" id="IPR036890">
    <property type="entry name" value="HATPase_C_sf"/>
</dbReference>
<dbReference type="InterPro" id="IPR003594">
    <property type="entry name" value="HATPase_dom"/>
</dbReference>
<name>A0ABU1TR93_9FLAO</name>
<evidence type="ECO:0000256" key="6">
    <source>
        <dbReference type="ARBA" id="ARBA00022777"/>
    </source>
</evidence>
<keyword evidence="3" id="KW-0597">Phosphoprotein</keyword>
<organism evidence="14 15">
    <name type="scientific">Flavobacterium arsenatis</name>
    <dbReference type="NCBI Taxonomy" id="1484332"/>
    <lineage>
        <taxon>Bacteria</taxon>
        <taxon>Pseudomonadati</taxon>
        <taxon>Bacteroidota</taxon>
        <taxon>Flavobacteriia</taxon>
        <taxon>Flavobacteriales</taxon>
        <taxon>Flavobacteriaceae</taxon>
        <taxon>Flavobacterium</taxon>
    </lineage>
</organism>
<evidence type="ECO:0000256" key="11">
    <source>
        <dbReference type="SAM" id="Phobius"/>
    </source>
</evidence>
<dbReference type="InterPro" id="IPR011712">
    <property type="entry name" value="Sig_transdc_His_kin_sub3_dim/P"/>
</dbReference>
<keyword evidence="7" id="KW-0067">ATP-binding</keyword>
<evidence type="ECO:0000256" key="5">
    <source>
        <dbReference type="ARBA" id="ARBA00022741"/>
    </source>
</evidence>
<evidence type="ECO:0000256" key="3">
    <source>
        <dbReference type="ARBA" id="ARBA00022553"/>
    </source>
</evidence>
<keyword evidence="15" id="KW-1185">Reference proteome</keyword>
<feature type="coiled-coil region" evidence="10">
    <location>
        <begin position="437"/>
        <end position="464"/>
    </location>
</feature>
<evidence type="ECO:0000256" key="8">
    <source>
        <dbReference type="ARBA" id="ARBA00023012"/>
    </source>
</evidence>
<gene>
    <name evidence="14" type="ORF">J2X31_002227</name>
</gene>
<sequence>MLFKASGLYYELDRYDKYLATTTKIQQLAIESRDTAHLAKSLYFIGDYYERELQIDSAFKYYSKAERLYKKIDDALNSGRTILYKAGILYDAGIFTESEMLTAQALEFLNTTENERLVYEGYNLMALNLKELNDYKNSLRYFNLALKKLDLLEQKKYNPTKLIKSRASIYNNMGGLYEKAGSYNEAIKLYERGLASERIKESHPRLYAMLLNHLASALLKKGGNDEKIEALLLESLEIRKDHKIEEGIVSSKISIGEFYLQKKQTCKGIEYIRQGYELAKKINSSYDSKNALKLLSENDGTDKGPYDSLYMKITDSLYTLERNTRNKFARIAYETNQVEKKNAFLSRRNRNITVGAACIILILGTSFIIYRLRSKNKELLFIKKQKESNEKIYQLILGQRSETDRVRLEERNRIAMELHDGIVNRIFTTRFNLMLLQSEQSNRKEELVQELIAAETEIRKVSHDLQHNLLFEDDSFQKTLTTLVAAQQNEFSTVFDLSIDKYIDWSLVSSEKKIHVYRIIQEAIQNINKYARAKKAEIILLKTGNKITLRILDDGIGFNLDKARNGIGLKNIRQRTHVLKGECTIDSKNEHGTRLEIVFQGTGPNGNRIASDSEGL</sequence>
<evidence type="ECO:0000313" key="14">
    <source>
        <dbReference type="EMBL" id="MDR6968212.1"/>
    </source>
</evidence>
<reference evidence="14 15" key="1">
    <citation type="submission" date="2023-07" db="EMBL/GenBank/DDBJ databases">
        <title>Sorghum-associated microbial communities from plants grown in Nebraska, USA.</title>
        <authorList>
            <person name="Schachtman D."/>
        </authorList>
    </citation>
    <scope>NUCLEOTIDE SEQUENCE [LARGE SCALE GENOMIC DNA]</scope>
    <source>
        <strain evidence="14 15">3773</strain>
    </source>
</reference>
<dbReference type="Proteomes" id="UP001255185">
    <property type="component" value="Unassembled WGS sequence"/>
</dbReference>
<keyword evidence="11" id="KW-1133">Transmembrane helix</keyword>
<keyword evidence="10" id="KW-0175">Coiled coil</keyword>
<dbReference type="Gene3D" id="1.20.5.1930">
    <property type="match status" value="1"/>
</dbReference>
<dbReference type="InterPro" id="IPR019734">
    <property type="entry name" value="TPR_rpt"/>
</dbReference>
<dbReference type="CDD" id="cd16917">
    <property type="entry name" value="HATPase_UhpB-NarQ-NarX-like"/>
    <property type="match status" value="1"/>
</dbReference>
<proteinExistence type="predicted"/>
<evidence type="ECO:0000259" key="13">
    <source>
        <dbReference type="Pfam" id="PF07730"/>
    </source>
</evidence>
<evidence type="ECO:0000256" key="4">
    <source>
        <dbReference type="ARBA" id="ARBA00022679"/>
    </source>
</evidence>
<dbReference type="SUPFAM" id="SSF55874">
    <property type="entry name" value="ATPase domain of HSP90 chaperone/DNA topoisomerase II/histidine kinase"/>
    <property type="match status" value="1"/>
</dbReference>